<keyword evidence="3" id="KW-1185">Reference proteome</keyword>
<organism evidence="2 3">
    <name type="scientific">Streptomyces mesophilus</name>
    <dbReference type="NCBI Taxonomy" id="1775132"/>
    <lineage>
        <taxon>Bacteria</taxon>
        <taxon>Bacillati</taxon>
        <taxon>Actinomycetota</taxon>
        <taxon>Actinomycetes</taxon>
        <taxon>Kitasatosporales</taxon>
        <taxon>Streptomycetaceae</taxon>
        <taxon>Streptomyces</taxon>
    </lineage>
</organism>
<reference evidence="2 3" key="1">
    <citation type="submission" date="2020-02" db="EMBL/GenBank/DDBJ databases">
        <title>Whole-genome analyses of novel actinobacteria.</title>
        <authorList>
            <person name="Sahin N."/>
            <person name="Tokatli A."/>
        </authorList>
    </citation>
    <scope>NUCLEOTIDE SEQUENCE [LARGE SCALE GENOMIC DNA]</scope>
    <source>
        <strain evidence="2 3">YC504</strain>
    </source>
</reference>
<dbReference type="Proteomes" id="UP000481109">
    <property type="component" value="Unassembled WGS sequence"/>
</dbReference>
<dbReference type="EMBL" id="JAAKZW010000102">
    <property type="protein sequence ID" value="NGO78426.1"/>
    <property type="molecule type" value="Genomic_DNA"/>
</dbReference>
<evidence type="ECO:0008006" key="4">
    <source>
        <dbReference type="Google" id="ProtNLM"/>
    </source>
</evidence>
<feature type="signal peptide" evidence="1">
    <location>
        <begin position="1"/>
        <end position="30"/>
    </location>
</feature>
<gene>
    <name evidence="2" type="ORF">G6045_22585</name>
</gene>
<dbReference type="AlphaFoldDB" id="A0A6G4XLH1"/>
<evidence type="ECO:0000313" key="2">
    <source>
        <dbReference type="EMBL" id="NGO78426.1"/>
    </source>
</evidence>
<feature type="chain" id="PRO_5026326791" description="Secreted protein" evidence="1">
    <location>
        <begin position="31"/>
        <end position="131"/>
    </location>
</feature>
<dbReference type="RefSeq" id="WP_165333879.1">
    <property type="nucleotide sequence ID" value="NZ_JAAKZW010000102.1"/>
</dbReference>
<name>A0A6G4XLH1_9ACTN</name>
<keyword evidence="1" id="KW-0732">Signal</keyword>
<evidence type="ECO:0000256" key="1">
    <source>
        <dbReference type="SAM" id="SignalP"/>
    </source>
</evidence>
<evidence type="ECO:0000313" key="3">
    <source>
        <dbReference type="Proteomes" id="UP000481109"/>
    </source>
</evidence>
<comment type="caution">
    <text evidence="2">The sequence shown here is derived from an EMBL/GenBank/DDBJ whole genome shotgun (WGS) entry which is preliminary data.</text>
</comment>
<protein>
    <recommendedName>
        <fullName evidence="4">Secreted protein</fullName>
    </recommendedName>
</protein>
<accession>A0A6G4XLH1</accession>
<proteinExistence type="predicted"/>
<dbReference type="PROSITE" id="PS51257">
    <property type="entry name" value="PROKAR_LIPOPROTEIN"/>
    <property type="match status" value="1"/>
</dbReference>
<sequence length="131" mass="13695">MYIRKRLAAIVATAALAGTGLVGTASTASAASCYGSAHSYTKPEGYVWNPGTAGKYYTTTSNCADINIKTTKSVKVNACFYPTNADPYCAAGGYKTTTAGAWKVLATDVKDGTKFKFVFYSPAESTGVWAA</sequence>